<evidence type="ECO:0000313" key="7">
    <source>
        <dbReference type="EMBL" id="MEX6503687.1"/>
    </source>
</evidence>
<evidence type="ECO:0000256" key="3">
    <source>
        <dbReference type="ARBA" id="ARBA00022679"/>
    </source>
</evidence>
<name>A0ABV3YWH4_9PSED</name>
<dbReference type="InterPro" id="IPR029063">
    <property type="entry name" value="SAM-dependent_MTases_sf"/>
</dbReference>
<keyword evidence="4" id="KW-0949">S-adenosyl-L-methionine</keyword>
<dbReference type="InterPro" id="IPR003333">
    <property type="entry name" value="CMAS"/>
</dbReference>
<sequence length="390" mass="44891">MAPSKLRLRQSEHPASSDAHHLARDKIQSLLQLAGISLDGQQPWDLQVHDARLYERVLSQGTLGLGEAYMDGWWDCQCLDQFVFRALRAGLRERVGVSAYEAWLALRGVVANLQSKARASIVGEHHYDLGNQLYRCMLDSHMTYTCGYWRTAEDLEHAQQDKLDLVCRKLDLQAGQRVLDIGCGWGSFAEFAARRYGAEVVGITISQEQAELAQRRCADLPVEIRLADYRTLDESFDHVVSLGMFEHVGWKNYRTYMQVVRRCLSDHGLFLLHTIGSNQSGVHGDPWMDKYIFPNGDLPSIAQIGKAIEPDWVMEDWHNFGADYDRTLMAWHANFEQHWEQLAVDYDLRFQRMWRYYLLSCAGAFRARKNQLWQIVLSKHGVHGGYRSLR</sequence>
<dbReference type="GO" id="GO:0008825">
    <property type="term" value="F:cyclopropane-fatty-acyl-phospholipid synthase activity"/>
    <property type="evidence" value="ECO:0007669"/>
    <property type="project" value="UniProtKB-EC"/>
</dbReference>
<evidence type="ECO:0000256" key="1">
    <source>
        <dbReference type="ARBA" id="ARBA00010815"/>
    </source>
</evidence>
<comment type="similarity">
    <text evidence="1">Belongs to the CFA/CMAS family.</text>
</comment>
<dbReference type="Proteomes" id="UP001560296">
    <property type="component" value="Unassembled WGS sequence"/>
</dbReference>
<gene>
    <name evidence="7" type="primary">cfa</name>
    <name evidence="7" type="ORF">AB5S05_16605</name>
</gene>
<protein>
    <submittedName>
        <fullName evidence="7">Cyclopropane fatty acyl phospholipid synthase</fullName>
        <ecNumber evidence="7">2.1.1.79</ecNumber>
    </submittedName>
</protein>
<dbReference type="NCBIfam" id="NF008686">
    <property type="entry name" value="PRK11705.1"/>
    <property type="match status" value="1"/>
</dbReference>
<dbReference type="Gene3D" id="3.40.50.150">
    <property type="entry name" value="Vaccinia Virus protein VP39"/>
    <property type="match status" value="1"/>
</dbReference>
<dbReference type="SUPFAM" id="SSF53335">
    <property type="entry name" value="S-adenosyl-L-methionine-dependent methyltransferases"/>
    <property type="match status" value="1"/>
</dbReference>
<accession>A0ABV3YWH4</accession>
<keyword evidence="3 7" id="KW-0808">Transferase</keyword>
<dbReference type="RefSeq" id="WP_369288631.1">
    <property type="nucleotide sequence ID" value="NZ_JBFTEG010000014.1"/>
</dbReference>
<dbReference type="GO" id="GO:0032259">
    <property type="term" value="P:methylation"/>
    <property type="evidence" value="ECO:0007669"/>
    <property type="project" value="UniProtKB-KW"/>
</dbReference>
<dbReference type="EC" id="2.1.1.79" evidence="7"/>
<dbReference type="InterPro" id="IPR050723">
    <property type="entry name" value="CFA/CMAS"/>
</dbReference>
<evidence type="ECO:0000256" key="2">
    <source>
        <dbReference type="ARBA" id="ARBA00022603"/>
    </source>
</evidence>
<keyword evidence="2 7" id="KW-0489">Methyltransferase</keyword>
<dbReference type="CDD" id="cd02440">
    <property type="entry name" value="AdoMet_MTases"/>
    <property type="match status" value="1"/>
</dbReference>
<dbReference type="Pfam" id="PF02353">
    <property type="entry name" value="CMAS"/>
    <property type="match status" value="1"/>
</dbReference>
<keyword evidence="8" id="KW-1185">Reference proteome</keyword>
<organism evidence="7 8">
    <name type="scientific">Pseudomonas zhanjiangensis</name>
    <dbReference type="NCBI Taxonomy" id="3239015"/>
    <lineage>
        <taxon>Bacteria</taxon>
        <taxon>Pseudomonadati</taxon>
        <taxon>Pseudomonadota</taxon>
        <taxon>Gammaproteobacteria</taxon>
        <taxon>Pseudomonadales</taxon>
        <taxon>Pseudomonadaceae</taxon>
        <taxon>Pseudomonas</taxon>
    </lineage>
</organism>
<evidence type="ECO:0000256" key="4">
    <source>
        <dbReference type="ARBA" id="ARBA00022691"/>
    </source>
</evidence>
<proteinExistence type="inferred from homology"/>
<evidence type="ECO:0000256" key="5">
    <source>
        <dbReference type="ARBA" id="ARBA00023098"/>
    </source>
</evidence>
<dbReference type="EMBL" id="JBFTEG010000014">
    <property type="protein sequence ID" value="MEX6503687.1"/>
    <property type="molecule type" value="Genomic_DNA"/>
</dbReference>
<evidence type="ECO:0000313" key="8">
    <source>
        <dbReference type="Proteomes" id="UP001560296"/>
    </source>
</evidence>
<dbReference type="PANTHER" id="PTHR43667:SF1">
    <property type="entry name" value="CYCLOPROPANE-FATTY-ACYL-PHOSPHOLIPID SYNTHASE"/>
    <property type="match status" value="1"/>
</dbReference>
<dbReference type="PIRSF" id="PIRSF003085">
    <property type="entry name" value="CMAS"/>
    <property type="match status" value="1"/>
</dbReference>
<dbReference type="PANTHER" id="PTHR43667">
    <property type="entry name" value="CYCLOPROPANE-FATTY-ACYL-PHOSPHOLIPID SYNTHASE"/>
    <property type="match status" value="1"/>
</dbReference>
<keyword evidence="5" id="KW-0443">Lipid metabolism</keyword>
<evidence type="ECO:0000256" key="6">
    <source>
        <dbReference type="SAM" id="MobiDB-lite"/>
    </source>
</evidence>
<feature type="region of interest" description="Disordered" evidence="6">
    <location>
        <begin position="1"/>
        <end position="20"/>
    </location>
</feature>
<comment type="caution">
    <text evidence="7">The sequence shown here is derived from an EMBL/GenBank/DDBJ whole genome shotgun (WGS) entry which is preliminary data.</text>
</comment>
<reference evidence="7 8" key="1">
    <citation type="submission" date="2024-07" db="EMBL/GenBank/DDBJ databases">
        <authorList>
            <person name="Li M."/>
        </authorList>
    </citation>
    <scope>NUCLEOTIDE SEQUENCE [LARGE SCALE GENOMIC DNA]</scope>
    <source>
        <strain evidence="7 8">25A3E</strain>
    </source>
</reference>